<keyword evidence="2" id="KW-0732">Signal</keyword>
<dbReference type="PANTHER" id="PTHR44216:SF3">
    <property type="entry name" value="PROTEIN O-MANNOSYL-TRANSFERASE TMTC2"/>
    <property type="match status" value="1"/>
</dbReference>
<evidence type="ECO:0000256" key="2">
    <source>
        <dbReference type="SAM" id="SignalP"/>
    </source>
</evidence>
<sequence>MTRILAVVMPLAFALLVSGCATSGTDRPQSADQRASRINTQLGVEYMRQGELEQAKEKLQRAVAQDARYADAHATLALLYDRLNEHNDARRHYRRAVQLAPEDSSILNNYGRFLCAQGNISQAERHFLRAVENPLYRTPEVPYTNLGLCLIRDDRPEEAEASFLKALEANPRFAPALLRVAELRLEGGHAMSARGFYQRYLDVAPQTAETLWLGINIERALGDEDAVASYSLSLRSRFPDSTEARKLLEMERHD</sequence>
<feature type="repeat" description="TPR" evidence="1">
    <location>
        <begin position="36"/>
        <end position="69"/>
    </location>
</feature>
<keyword evidence="4" id="KW-1185">Reference proteome</keyword>
<dbReference type="NCBIfam" id="TIGR02521">
    <property type="entry name" value="type_IV_pilW"/>
    <property type="match status" value="1"/>
</dbReference>
<dbReference type="InterPro" id="IPR013360">
    <property type="entry name" value="Pilus_4_PilW"/>
</dbReference>
<dbReference type="RefSeq" id="WP_116301410.1">
    <property type="nucleotide sequence ID" value="NZ_NFZV01000004.1"/>
</dbReference>
<organism evidence="3 4">
    <name type="scientific">Alkalilimnicola ehrlichii</name>
    <dbReference type="NCBI Taxonomy" id="351052"/>
    <lineage>
        <taxon>Bacteria</taxon>
        <taxon>Pseudomonadati</taxon>
        <taxon>Pseudomonadota</taxon>
        <taxon>Gammaproteobacteria</taxon>
        <taxon>Chromatiales</taxon>
        <taxon>Ectothiorhodospiraceae</taxon>
        <taxon>Alkalilimnicola</taxon>
    </lineage>
</organism>
<feature type="chain" id="PRO_5017649554" evidence="2">
    <location>
        <begin position="24"/>
        <end position="254"/>
    </location>
</feature>
<dbReference type="InterPro" id="IPR019734">
    <property type="entry name" value="TPR_rpt"/>
</dbReference>
<keyword evidence="1" id="KW-0802">TPR repeat</keyword>
<dbReference type="OrthoDB" id="9814042at2"/>
<dbReference type="AlphaFoldDB" id="A0A3E0X1G5"/>
<evidence type="ECO:0000313" key="3">
    <source>
        <dbReference type="EMBL" id="RFA38095.1"/>
    </source>
</evidence>
<reference evidence="4" key="1">
    <citation type="submission" date="2017-05" db="EMBL/GenBank/DDBJ databases">
        <authorList>
            <person name="Sharma S."/>
            <person name="Sidhu C."/>
            <person name="Pinnaka A.K."/>
        </authorList>
    </citation>
    <scope>NUCLEOTIDE SEQUENCE [LARGE SCALE GENOMIC DNA]</scope>
    <source>
        <strain evidence="4">AK93</strain>
    </source>
</reference>
<dbReference type="SUPFAM" id="SSF48452">
    <property type="entry name" value="TPR-like"/>
    <property type="match status" value="1"/>
</dbReference>
<gene>
    <name evidence="3" type="ORF">CAL65_07115</name>
</gene>
<dbReference type="Pfam" id="PF13181">
    <property type="entry name" value="TPR_8"/>
    <property type="match status" value="1"/>
</dbReference>
<dbReference type="PROSITE" id="PS50293">
    <property type="entry name" value="TPR_REGION"/>
    <property type="match status" value="1"/>
</dbReference>
<protein>
    <submittedName>
        <fullName evidence="3">Type IV pilus biogenesis/stability protein PilW</fullName>
    </submittedName>
</protein>
<dbReference type="PANTHER" id="PTHR44216">
    <property type="entry name" value="PROTEIN O-MANNOSYL-TRANSFERASE TMTC2"/>
    <property type="match status" value="1"/>
</dbReference>
<feature type="repeat" description="TPR" evidence="1">
    <location>
        <begin position="140"/>
        <end position="173"/>
    </location>
</feature>
<feature type="signal peptide" evidence="2">
    <location>
        <begin position="1"/>
        <end position="23"/>
    </location>
</feature>
<dbReference type="InterPro" id="IPR052384">
    <property type="entry name" value="TMTC_O-mannosyltransferase"/>
</dbReference>
<dbReference type="PROSITE" id="PS51257">
    <property type="entry name" value="PROKAR_LIPOPROTEIN"/>
    <property type="match status" value="1"/>
</dbReference>
<dbReference type="EMBL" id="NFZW01000005">
    <property type="protein sequence ID" value="RFA38095.1"/>
    <property type="molecule type" value="Genomic_DNA"/>
</dbReference>
<evidence type="ECO:0000313" key="4">
    <source>
        <dbReference type="Proteomes" id="UP000256763"/>
    </source>
</evidence>
<name>A0A3E0X1G5_9GAMM</name>
<dbReference type="InterPro" id="IPR011990">
    <property type="entry name" value="TPR-like_helical_dom_sf"/>
</dbReference>
<proteinExistence type="predicted"/>
<comment type="caution">
    <text evidence="3">The sequence shown here is derived from an EMBL/GenBank/DDBJ whole genome shotgun (WGS) entry which is preliminary data.</text>
</comment>
<dbReference type="Gene3D" id="1.25.40.10">
    <property type="entry name" value="Tetratricopeptide repeat domain"/>
    <property type="match status" value="1"/>
</dbReference>
<dbReference type="Proteomes" id="UP000256763">
    <property type="component" value="Unassembled WGS sequence"/>
</dbReference>
<dbReference type="PROSITE" id="PS50005">
    <property type="entry name" value="TPR"/>
    <property type="match status" value="3"/>
</dbReference>
<accession>A0A3E0X1G5</accession>
<evidence type="ECO:0000256" key="1">
    <source>
        <dbReference type="PROSITE-ProRule" id="PRU00339"/>
    </source>
</evidence>
<feature type="repeat" description="TPR" evidence="1">
    <location>
        <begin position="70"/>
        <end position="103"/>
    </location>
</feature>
<dbReference type="Pfam" id="PF13432">
    <property type="entry name" value="TPR_16"/>
    <property type="match status" value="1"/>
</dbReference>
<dbReference type="SMART" id="SM00028">
    <property type="entry name" value="TPR"/>
    <property type="match status" value="4"/>
</dbReference>